<dbReference type="Proteomes" id="UP000658613">
    <property type="component" value="Unassembled WGS sequence"/>
</dbReference>
<accession>A0A931GT36</accession>
<reference evidence="1" key="1">
    <citation type="submission" date="2020-11" db="EMBL/GenBank/DDBJ databases">
        <title>Sequencing the genomes of 1000 actinobacteria strains.</title>
        <authorList>
            <person name="Klenk H.-P."/>
        </authorList>
    </citation>
    <scope>NUCLEOTIDE SEQUENCE</scope>
    <source>
        <strain evidence="1">DSM 45632</strain>
    </source>
</reference>
<evidence type="ECO:0000313" key="2">
    <source>
        <dbReference type="Proteomes" id="UP000658613"/>
    </source>
</evidence>
<dbReference type="EMBL" id="JADOUE010000001">
    <property type="protein sequence ID" value="MBG6122622.1"/>
    <property type="molecule type" value="Genomic_DNA"/>
</dbReference>
<proteinExistence type="predicted"/>
<gene>
    <name evidence="1" type="ORF">IW254_001591</name>
</gene>
<comment type="caution">
    <text evidence="1">The sequence shown here is derived from an EMBL/GenBank/DDBJ whole genome shotgun (WGS) entry which is preliminary data.</text>
</comment>
<name>A0A931GT36_9CORY</name>
<organism evidence="1 2">
    <name type="scientific">Corynebacterium aquatimens</name>
    <dbReference type="NCBI Taxonomy" id="1190508"/>
    <lineage>
        <taxon>Bacteria</taxon>
        <taxon>Bacillati</taxon>
        <taxon>Actinomycetota</taxon>
        <taxon>Actinomycetes</taxon>
        <taxon>Mycobacteriales</taxon>
        <taxon>Corynebacteriaceae</taxon>
        <taxon>Corynebacterium</taxon>
    </lineage>
</organism>
<evidence type="ECO:0000313" key="1">
    <source>
        <dbReference type="EMBL" id="MBG6122622.1"/>
    </source>
</evidence>
<keyword evidence="2" id="KW-1185">Reference proteome</keyword>
<dbReference type="AlphaFoldDB" id="A0A931GT36"/>
<sequence length="342" mass="37867">MHSWIPGRLNTDGNGIRVSQHQFATGISARPPELVRYQAQFHPANIGYAADAGIRAVAAAIDHPGHVVTGLSALALFGLPYFADGCDTTLGGPINKTRPAGVVAPRIVRRKAENAWCVRWRGYEIDVSPPADAVVDAIRNIRDGVCTWAVPSWVSDHKSFRAISLIDAIRRFLDISLDSVLEAARGKINKKWLEKVISLSSNLADSPMETEMRLMTRALLEGPGQLPLQLIHPDSTDRTAQAIIQLSERISHLGLKLTEQVEVRDGNRLITVFDLAIESLKIGLMYDGEHHLLRSQRDQDSEITLDCAFEDWFPLRFSAGTLPNLPIYLYRLIVARSDRLAA</sequence>
<dbReference type="RefSeq" id="WP_376993134.1">
    <property type="nucleotide sequence ID" value="NZ_JAHCBD010000011.1"/>
</dbReference>
<protein>
    <submittedName>
        <fullName evidence="1">Uncharacterized protein</fullName>
    </submittedName>
</protein>